<protein>
    <submittedName>
        <fullName evidence="1">Uncharacterized protein</fullName>
    </submittedName>
</protein>
<name>A0AAV2L3F0_KNICA</name>
<proteinExistence type="predicted"/>
<dbReference type="AlphaFoldDB" id="A0AAV2L3F0"/>
<accession>A0AAV2L3F0</accession>
<reference evidence="1 2" key="1">
    <citation type="submission" date="2024-04" db="EMBL/GenBank/DDBJ databases">
        <authorList>
            <person name="Waldvogel A.-M."/>
            <person name="Schoenle A."/>
        </authorList>
    </citation>
    <scope>NUCLEOTIDE SEQUENCE [LARGE SCALE GENOMIC DNA]</scope>
</reference>
<evidence type="ECO:0000313" key="2">
    <source>
        <dbReference type="Proteomes" id="UP001497482"/>
    </source>
</evidence>
<keyword evidence="2" id="KW-1185">Reference proteome</keyword>
<sequence length="405" mass="47209">MKNIYTSVKISLGVQQVFGYFHIYTVRTEELKDFCNFVEVEHATLLGTSRTRWLSLGPAVERVLKLYPALQSYFRSQDKAPDSILKFLEDQVCEAWLRFIHNQLTLFNDTIKQLEKEKSSAIHSALYLSSLKEKLMERKAALFMGLKVKSLLVGFQERHQVDMFKKGVQNFYDCCISYLQEWGSPFTELKCLSWTLLEHAPEWDEVECSLSSTSCGRSGIRSFGTEERTSEFVMAPAIDRRRVLAAMLLLRRLRRRRQSMWVHPLNQRRPEFGSYHHLVAELQLYPDRHRDYFRMSAEKMEELLSKVGPEIQHQDTNYRLSIEPKQRLAVTIRFLATGESFRSLAFQYRLGKATVANIVHTTVRAIKRCMLSTQFPPMTEGTWKATAEVYMGQCPMSFWVMLHSP</sequence>
<gene>
    <name evidence="1" type="ORF">KC01_LOCUS23725</name>
</gene>
<dbReference type="EMBL" id="OZ035842">
    <property type="protein sequence ID" value="CAL1594795.1"/>
    <property type="molecule type" value="Genomic_DNA"/>
</dbReference>
<evidence type="ECO:0000313" key="1">
    <source>
        <dbReference type="EMBL" id="CAL1594795.1"/>
    </source>
</evidence>
<dbReference type="Proteomes" id="UP001497482">
    <property type="component" value="Chromosome 20"/>
</dbReference>
<organism evidence="1 2">
    <name type="scientific">Knipowitschia caucasica</name>
    <name type="common">Caucasian dwarf goby</name>
    <name type="synonym">Pomatoschistus caucasicus</name>
    <dbReference type="NCBI Taxonomy" id="637954"/>
    <lineage>
        <taxon>Eukaryota</taxon>
        <taxon>Metazoa</taxon>
        <taxon>Chordata</taxon>
        <taxon>Craniata</taxon>
        <taxon>Vertebrata</taxon>
        <taxon>Euteleostomi</taxon>
        <taxon>Actinopterygii</taxon>
        <taxon>Neopterygii</taxon>
        <taxon>Teleostei</taxon>
        <taxon>Neoteleostei</taxon>
        <taxon>Acanthomorphata</taxon>
        <taxon>Gobiaria</taxon>
        <taxon>Gobiiformes</taxon>
        <taxon>Gobioidei</taxon>
        <taxon>Gobiidae</taxon>
        <taxon>Gobiinae</taxon>
        <taxon>Knipowitschia</taxon>
    </lineage>
</organism>